<evidence type="ECO:0000256" key="11">
    <source>
        <dbReference type="SAM" id="Coils"/>
    </source>
</evidence>
<sequence>MWSKGFSGHHEYDPPEAFGGPGRTTTGGRRVMPLSARLPGPRTIRGRVTLLVTVVAAFLLVPAAVVGAVVARQAFARAAWLDARSQATLTAAEIRAGRAIGGITPQVPGIDLIQVVSPAHQITASSDAARGLGPLATVQPTVGSLKDLETCGHPRVGCVRLAAVRVGPSADSPVVYAGRSTPHGLSTGVLDLLFGAQALGLLALASLATWKVTGRTLRPVEGIRAELAGINANSLSSRVPEPSGDDEITRLAQTVNNTLRRLERSQERTERALEQQRRFTSDASHELRTPIAGVRAQLEEALLHPDADGIPELLQNTLRDVDRLELIMTDLLLLARVGANEPVERQQVDLDCLVRTGVPPCGGGPAVELRLTPRIIVEGVPAQLDRVLVNLLDNARRHAVRRVRVEVRRDRDMAELSVSDDGAGIPEADRDQIFDRFTRLDTARCRNRGGTGLGLSIARDITVAHHGTLHVEKSDLGGARFVLRLPLAAPRQEETGSVTVRTVLSGSGRKTERAFAPMPARTPIAPMTLTGRTDPAG</sequence>
<dbReference type="Gene3D" id="1.10.287.130">
    <property type="match status" value="1"/>
</dbReference>
<evidence type="ECO:0000256" key="7">
    <source>
        <dbReference type="ARBA" id="ARBA00022777"/>
    </source>
</evidence>
<dbReference type="GO" id="GO:0005886">
    <property type="term" value="C:plasma membrane"/>
    <property type="evidence" value="ECO:0007669"/>
    <property type="project" value="UniProtKB-SubCell"/>
</dbReference>
<evidence type="ECO:0000256" key="6">
    <source>
        <dbReference type="ARBA" id="ARBA00022692"/>
    </source>
</evidence>
<keyword evidence="4" id="KW-0597">Phosphoprotein</keyword>
<dbReference type="AlphaFoldDB" id="A0A8J3TND0"/>
<dbReference type="EC" id="2.7.13.3" evidence="3"/>
<dbReference type="InterPro" id="IPR004358">
    <property type="entry name" value="Sig_transdc_His_kin-like_C"/>
</dbReference>
<dbReference type="GO" id="GO:0000155">
    <property type="term" value="F:phosphorelay sensor kinase activity"/>
    <property type="evidence" value="ECO:0007669"/>
    <property type="project" value="InterPro"/>
</dbReference>
<feature type="region of interest" description="Disordered" evidence="12">
    <location>
        <begin position="1"/>
        <end position="34"/>
    </location>
</feature>
<dbReference type="SUPFAM" id="SSF47384">
    <property type="entry name" value="Homodimeric domain of signal transducing histidine kinase"/>
    <property type="match status" value="1"/>
</dbReference>
<evidence type="ECO:0000259" key="15">
    <source>
        <dbReference type="PROSITE" id="PS50885"/>
    </source>
</evidence>
<gene>
    <name evidence="16" type="ORF">Pmi06nite_24380</name>
</gene>
<dbReference type="CDD" id="cd00075">
    <property type="entry name" value="HATPase"/>
    <property type="match status" value="1"/>
</dbReference>
<keyword evidence="9" id="KW-0902">Two-component regulatory system</keyword>
<evidence type="ECO:0000256" key="13">
    <source>
        <dbReference type="SAM" id="Phobius"/>
    </source>
</evidence>
<dbReference type="InterPro" id="IPR036097">
    <property type="entry name" value="HisK_dim/P_sf"/>
</dbReference>
<evidence type="ECO:0000256" key="9">
    <source>
        <dbReference type="ARBA" id="ARBA00023012"/>
    </source>
</evidence>
<dbReference type="PANTHER" id="PTHR45436:SF5">
    <property type="entry name" value="SENSOR HISTIDINE KINASE TRCS"/>
    <property type="match status" value="1"/>
</dbReference>
<dbReference type="Gene3D" id="6.10.340.10">
    <property type="match status" value="1"/>
</dbReference>
<name>A0A8J3TND0_9ACTN</name>
<evidence type="ECO:0000256" key="1">
    <source>
        <dbReference type="ARBA" id="ARBA00000085"/>
    </source>
</evidence>
<feature type="domain" description="Histidine kinase" evidence="14">
    <location>
        <begin position="282"/>
        <end position="489"/>
    </location>
</feature>
<keyword evidence="5" id="KW-0808">Transferase</keyword>
<dbReference type="SMART" id="SM00388">
    <property type="entry name" value="HisKA"/>
    <property type="match status" value="1"/>
</dbReference>
<feature type="domain" description="HAMP" evidence="15">
    <location>
        <begin position="214"/>
        <end position="267"/>
    </location>
</feature>
<evidence type="ECO:0000256" key="3">
    <source>
        <dbReference type="ARBA" id="ARBA00012438"/>
    </source>
</evidence>
<comment type="caution">
    <text evidence="16">The sequence shown here is derived from an EMBL/GenBank/DDBJ whole genome shotgun (WGS) entry which is preliminary data.</text>
</comment>
<keyword evidence="8 13" id="KW-1133">Transmembrane helix</keyword>
<evidence type="ECO:0000256" key="8">
    <source>
        <dbReference type="ARBA" id="ARBA00022989"/>
    </source>
</evidence>
<dbReference type="InterPro" id="IPR005467">
    <property type="entry name" value="His_kinase_dom"/>
</dbReference>
<dbReference type="InterPro" id="IPR003661">
    <property type="entry name" value="HisK_dim/P_dom"/>
</dbReference>
<reference evidence="16 17" key="1">
    <citation type="submission" date="2021-01" db="EMBL/GenBank/DDBJ databases">
        <title>Whole genome shotgun sequence of Planotetraspora mira NBRC 15435.</title>
        <authorList>
            <person name="Komaki H."/>
            <person name="Tamura T."/>
        </authorList>
    </citation>
    <scope>NUCLEOTIDE SEQUENCE [LARGE SCALE GENOMIC DNA]</scope>
    <source>
        <strain evidence="16 17">NBRC 15435</strain>
    </source>
</reference>
<accession>A0A8J3TND0</accession>
<evidence type="ECO:0000313" key="16">
    <source>
        <dbReference type="EMBL" id="GII28996.1"/>
    </source>
</evidence>
<dbReference type="PROSITE" id="PS50885">
    <property type="entry name" value="HAMP"/>
    <property type="match status" value="1"/>
</dbReference>
<dbReference type="InterPro" id="IPR036890">
    <property type="entry name" value="HATPase_C_sf"/>
</dbReference>
<dbReference type="PANTHER" id="PTHR45436">
    <property type="entry name" value="SENSOR HISTIDINE KINASE YKOH"/>
    <property type="match status" value="1"/>
</dbReference>
<feature type="coiled-coil region" evidence="11">
    <location>
        <begin position="248"/>
        <end position="279"/>
    </location>
</feature>
<evidence type="ECO:0000256" key="2">
    <source>
        <dbReference type="ARBA" id="ARBA00004236"/>
    </source>
</evidence>
<keyword evidence="11" id="KW-0175">Coiled coil</keyword>
<evidence type="ECO:0000256" key="10">
    <source>
        <dbReference type="ARBA" id="ARBA00023136"/>
    </source>
</evidence>
<dbReference type="SUPFAM" id="SSF55874">
    <property type="entry name" value="ATPase domain of HSP90 chaperone/DNA topoisomerase II/histidine kinase"/>
    <property type="match status" value="1"/>
</dbReference>
<comment type="subcellular location">
    <subcellularLocation>
        <location evidence="2">Cell membrane</location>
    </subcellularLocation>
</comment>
<dbReference type="EMBL" id="BOOO01000013">
    <property type="protein sequence ID" value="GII28996.1"/>
    <property type="molecule type" value="Genomic_DNA"/>
</dbReference>
<dbReference type="Proteomes" id="UP000650628">
    <property type="component" value="Unassembled WGS sequence"/>
</dbReference>
<dbReference type="SMART" id="SM00387">
    <property type="entry name" value="HATPase_c"/>
    <property type="match status" value="1"/>
</dbReference>
<dbReference type="InterPro" id="IPR050428">
    <property type="entry name" value="TCS_sensor_his_kinase"/>
</dbReference>
<feature type="transmembrane region" description="Helical" evidence="13">
    <location>
        <begin position="48"/>
        <end position="71"/>
    </location>
</feature>
<dbReference type="CDD" id="cd00082">
    <property type="entry name" value="HisKA"/>
    <property type="match status" value="1"/>
</dbReference>
<evidence type="ECO:0000313" key="17">
    <source>
        <dbReference type="Proteomes" id="UP000650628"/>
    </source>
</evidence>
<organism evidence="16 17">
    <name type="scientific">Planotetraspora mira</name>
    <dbReference type="NCBI Taxonomy" id="58121"/>
    <lineage>
        <taxon>Bacteria</taxon>
        <taxon>Bacillati</taxon>
        <taxon>Actinomycetota</taxon>
        <taxon>Actinomycetes</taxon>
        <taxon>Streptosporangiales</taxon>
        <taxon>Streptosporangiaceae</taxon>
        <taxon>Planotetraspora</taxon>
    </lineage>
</organism>
<dbReference type="InterPro" id="IPR003660">
    <property type="entry name" value="HAMP_dom"/>
</dbReference>
<dbReference type="Pfam" id="PF02518">
    <property type="entry name" value="HATPase_c"/>
    <property type="match status" value="1"/>
</dbReference>
<dbReference type="SMART" id="SM00304">
    <property type="entry name" value="HAMP"/>
    <property type="match status" value="1"/>
</dbReference>
<proteinExistence type="predicted"/>
<keyword evidence="6 13" id="KW-0812">Transmembrane</keyword>
<keyword evidence="10 13" id="KW-0472">Membrane</keyword>
<evidence type="ECO:0000256" key="5">
    <source>
        <dbReference type="ARBA" id="ARBA00022679"/>
    </source>
</evidence>
<dbReference type="InterPro" id="IPR003594">
    <property type="entry name" value="HATPase_dom"/>
</dbReference>
<dbReference type="PRINTS" id="PR00344">
    <property type="entry name" value="BCTRLSENSOR"/>
</dbReference>
<evidence type="ECO:0000256" key="12">
    <source>
        <dbReference type="SAM" id="MobiDB-lite"/>
    </source>
</evidence>
<keyword evidence="17" id="KW-1185">Reference proteome</keyword>
<keyword evidence="7" id="KW-0418">Kinase</keyword>
<dbReference type="PROSITE" id="PS50109">
    <property type="entry name" value="HIS_KIN"/>
    <property type="match status" value="1"/>
</dbReference>
<dbReference type="Pfam" id="PF00672">
    <property type="entry name" value="HAMP"/>
    <property type="match status" value="1"/>
</dbReference>
<comment type="catalytic activity">
    <reaction evidence="1">
        <text>ATP + protein L-histidine = ADP + protein N-phospho-L-histidine.</text>
        <dbReference type="EC" id="2.7.13.3"/>
    </reaction>
</comment>
<dbReference type="Gene3D" id="3.30.565.10">
    <property type="entry name" value="Histidine kinase-like ATPase, C-terminal domain"/>
    <property type="match status" value="1"/>
</dbReference>
<dbReference type="Pfam" id="PF00512">
    <property type="entry name" value="HisKA"/>
    <property type="match status" value="1"/>
</dbReference>
<evidence type="ECO:0000256" key="4">
    <source>
        <dbReference type="ARBA" id="ARBA00022553"/>
    </source>
</evidence>
<evidence type="ECO:0000259" key="14">
    <source>
        <dbReference type="PROSITE" id="PS50109"/>
    </source>
</evidence>
<protein>
    <recommendedName>
        <fullName evidence="3">histidine kinase</fullName>
        <ecNumber evidence="3">2.7.13.3</ecNumber>
    </recommendedName>
</protein>